<name>A0A8X6G6H9_TRICU</name>
<feature type="non-terminal residue" evidence="1">
    <location>
        <position position="1"/>
    </location>
</feature>
<evidence type="ECO:0000313" key="1">
    <source>
        <dbReference type="EMBL" id="GFQ97990.1"/>
    </source>
</evidence>
<dbReference type="Proteomes" id="UP000887116">
    <property type="component" value="Unassembled WGS sequence"/>
</dbReference>
<evidence type="ECO:0000313" key="2">
    <source>
        <dbReference type="Proteomes" id="UP000887116"/>
    </source>
</evidence>
<sequence>TFQKGRVSTSDEQRSRRPISVRTDFTRAVIEQLMDEDRRWTLLEFREGQVASRNAPYAGISRNELHLLKIAVGWVPHVLTEVQRWLRYAIYSDHFHVGNRMAIN</sequence>
<dbReference type="EMBL" id="BMAO01034647">
    <property type="protein sequence ID" value="GFQ97990.1"/>
    <property type="molecule type" value="Genomic_DNA"/>
</dbReference>
<gene>
    <name evidence="1" type="primary">NCL1_45137</name>
    <name evidence="1" type="ORF">TNCT_210301</name>
</gene>
<organism evidence="1 2">
    <name type="scientific">Trichonephila clavata</name>
    <name type="common">Joro spider</name>
    <name type="synonym">Nephila clavata</name>
    <dbReference type="NCBI Taxonomy" id="2740835"/>
    <lineage>
        <taxon>Eukaryota</taxon>
        <taxon>Metazoa</taxon>
        <taxon>Ecdysozoa</taxon>
        <taxon>Arthropoda</taxon>
        <taxon>Chelicerata</taxon>
        <taxon>Arachnida</taxon>
        <taxon>Araneae</taxon>
        <taxon>Araneomorphae</taxon>
        <taxon>Entelegynae</taxon>
        <taxon>Araneoidea</taxon>
        <taxon>Nephilidae</taxon>
        <taxon>Trichonephila</taxon>
    </lineage>
</organism>
<dbReference type="AlphaFoldDB" id="A0A8X6G6H9"/>
<accession>A0A8X6G6H9</accession>
<dbReference type="OrthoDB" id="6428254at2759"/>
<reference evidence="1" key="1">
    <citation type="submission" date="2020-07" db="EMBL/GenBank/DDBJ databases">
        <title>Multicomponent nature underlies the extraordinary mechanical properties of spider dragline silk.</title>
        <authorList>
            <person name="Kono N."/>
            <person name="Nakamura H."/>
            <person name="Mori M."/>
            <person name="Yoshida Y."/>
            <person name="Ohtoshi R."/>
            <person name="Malay A.D."/>
            <person name="Moran D.A.P."/>
            <person name="Tomita M."/>
            <person name="Numata K."/>
            <person name="Arakawa K."/>
        </authorList>
    </citation>
    <scope>NUCLEOTIDE SEQUENCE</scope>
</reference>
<proteinExistence type="predicted"/>
<keyword evidence="2" id="KW-1185">Reference proteome</keyword>
<comment type="caution">
    <text evidence="1">The sequence shown here is derived from an EMBL/GenBank/DDBJ whole genome shotgun (WGS) entry which is preliminary data.</text>
</comment>
<protein>
    <submittedName>
        <fullName evidence="1">Histone-lysine N-methyltransferase SETMAR</fullName>
    </submittedName>
</protein>